<feature type="transmembrane region" description="Helical" evidence="8">
    <location>
        <begin position="1145"/>
        <end position="1164"/>
    </location>
</feature>
<evidence type="ECO:0000256" key="4">
    <source>
        <dbReference type="ARBA" id="ARBA00022525"/>
    </source>
</evidence>
<dbReference type="InterPro" id="IPR003368">
    <property type="entry name" value="POMP_repeat"/>
</dbReference>
<evidence type="ECO:0000313" key="10">
    <source>
        <dbReference type="RefSeq" id="XP_065647115.1"/>
    </source>
</evidence>
<feature type="transmembrane region" description="Helical" evidence="8">
    <location>
        <begin position="1055"/>
        <end position="1073"/>
    </location>
</feature>
<sequence>MAMCFSSFLIKYFNFVVTIFILSKNVCFSAYCGNRLFLTYISSQVNSGCTSVNQTYSECNNINDAIITSSFNNSCFFVDLIGNVSLNVNLTLINVHGFTLHGKSKNLTVITCNNNENVSSNGILVAESSNILFTSFSLRLCGLHRNVSTFQIDKELPIFSSAIYYEGVENIFIENVEVFESNGYGITIFNPKKSCIFNSVVVSKSITKLIGTFLSFGGVYLDISSDDFLYILFNKTSLQLNLMGDSTNCKNLKFIKWTSKKSLLYSFNGATFINKPIYGENNFYNEGQHLGTPVNKGGGISIFFRNNASNKIINFTDFSIDNNKACFGGGLYLYLSKNTSNNLINFNEGFILSNNAIELGGGVCVINQALSQSNYISFVNVIIDSNSACIGGGIGIEQLSEAKISFFSTSFDSNNADIGSSLQVHNANISFTDVYITNSSRSSEFADGQGAMHATNSNLFFYGSNLITQNNNTAFVLDSSILLNQGVLKFKNNSGYQGGALGLYGESYIFFDINAIFLFENNTASKRGGAIFVHVPGPSELLSLIPSNWVCFFDVIENFTGEVKFLGNKAGTGIGNDIFTSTLETCTNTNTEVNYTESLIDVITTWPHFYFEKSLHAISTNAVNISIEHGKWNIQPGSLFKPEIVLKDEREQVVDEEVNLFFQDTRFNVDLHQIIQNSAASFRIYGPPNENTKLFIQSAASLLSFDFRLNNCGFGYDLNNNSCICNNNTEIQCFDDAVYIPIKKWVYKENMFPCPKGYCKDCSKNDSYVGNLCKLNPTNQCALNRNQSSILCSKCNTGYSVVFGSSDCKNCSGESYKAIEISITIFSAVAGCNFVLLLLNKKTFSWYLVPTIYSYQILDQLISTKICPVLLFFIELFNSVGMYRKFSLELCFYNNMNDLEKKSLMFIVALWWIVSLFFVYKIFSCFSHLFTKEAFHHSLIVVLFIVYSITAKLSCDVLVSITINNEKKILIFAEEQYLKETLHIILYAIAVFVIIAFLISFPLIILCSSLYWNLFKDLEISTIKWEFLQKFVTCFKKTMKFFTFLNWYQYGLETTNIRIIIFYFLARILLLVADQFSSSEIQPTCLSAASLCVLVFFLLLKPLSNKHHNVFHAIQLTNLFLIALWNDTYRWMYLDSNDEKKFANLINLLIFVPTGMAFFVVIILECTRFSEKLPCLKHFVKEEIPIPDRVENKYNDSELTEPLIKDNTED</sequence>
<evidence type="ECO:0000313" key="11">
    <source>
        <dbReference type="RefSeq" id="XP_065647116.1"/>
    </source>
</evidence>
<feature type="transmembrane region" description="Helical" evidence="8">
    <location>
        <begin position="984"/>
        <end position="1012"/>
    </location>
</feature>
<proteinExistence type="predicted"/>
<dbReference type="NCBIfam" id="TIGR01376">
    <property type="entry name" value="POMP_repeat"/>
    <property type="match status" value="1"/>
</dbReference>
<feature type="transmembrane region" description="Helical" evidence="8">
    <location>
        <begin position="818"/>
        <end position="839"/>
    </location>
</feature>
<comment type="subcellular location">
    <subcellularLocation>
        <location evidence="1">Cell envelope</location>
    </subcellularLocation>
    <subcellularLocation>
        <location evidence="2">Cell outer membrane</location>
    </subcellularLocation>
    <subcellularLocation>
        <location evidence="3">Secreted</location>
    </subcellularLocation>
</comment>
<keyword evidence="8" id="KW-1133">Transmembrane helix</keyword>
<reference evidence="9 10" key="1">
    <citation type="submission" date="2025-05" db="UniProtKB">
        <authorList>
            <consortium name="RefSeq"/>
        </authorList>
    </citation>
    <scope>NUCLEOTIDE SEQUENCE [LARGE SCALE GENOMIC DNA]</scope>
</reference>
<keyword evidence="8" id="KW-0812">Transmembrane</keyword>
<evidence type="ECO:0000256" key="3">
    <source>
        <dbReference type="ARBA" id="ARBA00004613"/>
    </source>
</evidence>
<keyword evidence="7" id="KW-0998">Cell outer membrane</keyword>
<evidence type="ECO:0000256" key="6">
    <source>
        <dbReference type="ARBA" id="ARBA00023136"/>
    </source>
</evidence>
<dbReference type="GeneID" id="105848579"/>
<evidence type="ECO:0000256" key="7">
    <source>
        <dbReference type="ARBA" id="ARBA00023237"/>
    </source>
</evidence>
<accession>A0ABM4BDT6</accession>
<keyword evidence="4" id="KW-0964">Secreted</keyword>
<keyword evidence="5" id="KW-0732">Signal</keyword>
<evidence type="ECO:0000313" key="9">
    <source>
        <dbReference type="Proteomes" id="UP001652625"/>
    </source>
</evidence>
<keyword evidence="9" id="KW-1185">Reference proteome</keyword>
<dbReference type="RefSeq" id="XP_065647116.1">
    <property type="nucleotide sequence ID" value="XM_065791044.1"/>
</dbReference>
<feature type="transmembrane region" description="Helical" evidence="8">
    <location>
        <begin position="1109"/>
        <end position="1125"/>
    </location>
</feature>
<evidence type="ECO:0000256" key="1">
    <source>
        <dbReference type="ARBA" id="ARBA00004196"/>
    </source>
</evidence>
<protein>
    <submittedName>
        <fullName evidence="10 11">Uncharacterized protein LOC105848579 isoform X2</fullName>
    </submittedName>
</protein>
<dbReference type="RefSeq" id="XP_065647115.1">
    <property type="nucleotide sequence ID" value="XM_065791043.1"/>
</dbReference>
<feature type="transmembrane region" description="Helical" evidence="8">
    <location>
        <begin position="935"/>
        <end position="963"/>
    </location>
</feature>
<organism evidence="9 10">
    <name type="scientific">Hydra vulgaris</name>
    <name type="common">Hydra</name>
    <name type="synonym">Hydra attenuata</name>
    <dbReference type="NCBI Taxonomy" id="6087"/>
    <lineage>
        <taxon>Eukaryota</taxon>
        <taxon>Metazoa</taxon>
        <taxon>Cnidaria</taxon>
        <taxon>Hydrozoa</taxon>
        <taxon>Hydroidolina</taxon>
        <taxon>Anthoathecata</taxon>
        <taxon>Aplanulata</taxon>
        <taxon>Hydridae</taxon>
        <taxon>Hydra</taxon>
    </lineage>
</organism>
<evidence type="ECO:0000256" key="2">
    <source>
        <dbReference type="ARBA" id="ARBA00004442"/>
    </source>
</evidence>
<evidence type="ECO:0000256" key="8">
    <source>
        <dbReference type="SAM" id="Phobius"/>
    </source>
</evidence>
<dbReference type="Proteomes" id="UP001652625">
    <property type="component" value="Chromosome 02"/>
</dbReference>
<feature type="transmembrane region" description="Helical" evidence="8">
    <location>
        <begin position="1085"/>
        <end position="1103"/>
    </location>
</feature>
<keyword evidence="6 8" id="KW-0472">Membrane</keyword>
<gene>
    <name evidence="10 11" type="primary">LOC105848579</name>
</gene>
<evidence type="ECO:0000256" key="5">
    <source>
        <dbReference type="ARBA" id="ARBA00022729"/>
    </source>
</evidence>
<name>A0ABM4BDT6_HYDVU</name>
<feature type="transmembrane region" description="Helical" evidence="8">
    <location>
        <begin position="904"/>
        <end position="923"/>
    </location>
</feature>